<feature type="transmembrane region" description="Helical" evidence="6">
    <location>
        <begin position="168"/>
        <end position="187"/>
    </location>
</feature>
<dbReference type="SMART" id="SM00091">
    <property type="entry name" value="PAS"/>
    <property type="match status" value="4"/>
</dbReference>
<dbReference type="Gene3D" id="1.10.287.130">
    <property type="match status" value="1"/>
</dbReference>
<dbReference type="InterPro" id="IPR035965">
    <property type="entry name" value="PAS-like_dom_sf"/>
</dbReference>
<dbReference type="Pfam" id="PF08447">
    <property type="entry name" value="PAS_3"/>
    <property type="match status" value="1"/>
</dbReference>
<feature type="domain" description="PAS" evidence="8">
    <location>
        <begin position="814"/>
        <end position="867"/>
    </location>
</feature>
<dbReference type="PRINTS" id="PR00344">
    <property type="entry name" value="BCTRLSENSOR"/>
</dbReference>
<dbReference type="InterPro" id="IPR004358">
    <property type="entry name" value="Sig_transdc_His_kin-like_C"/>
</dbReference>
<dbReference type="SMART" id="SM00387">
    <property type="entry name" value="HATPase_c"/>
    <property type="match status" value="1"/>
</dbReference>
<evidence type="ECO:0000313" key="11">
    <source>
        <dbReference type="Proteomes" id="UP000617628"/>
    </source>
</evidence>
<dbReference type="InterPro" id="IPR036097">
    <property type="entry name" value="HisK_dim/P_sf"/>
</dbReference>
<dbReference type="CDD" id="cd00130">
    <property type="entry name" value="PAS"/>
    <property type="match status" value="4"/>
</dbReference>
<keyword evidence="6" id="KW-0812">Transmembrane</keyword>
<dbReference type="InterPro" id="IPR013655">
    <property type="entry name" value="PAS_fold_3"/>
</dbReference>
<keyword evidence="6" id="KW-1133">Transmembrane helix</keyword>
<name>A0A934RZG9_9BACT</name>
<dbReference type="Pfam" id="PF08448">
    <property type="entry name" value="PAS_4"/>
    <property type="match status" value="2"/>
</dbReference>
<dbReference type="SMART" id="SM00388">
    <property type="entry name" value="HisKA"/>
    <property type="match status" value="1"/>
</dbReference>
<dbReference type="PANTHER" id="PTHR43304:SF1">
    <property type="entry name" value="PAC DOMAIN-CONTAINING PROTEIN"/>
    <property type="match status" value="1"/>
</dbReference>
<feature type="domain" description="PAS" evidence="8">
    <location>
        <begin position="666"/>
        <end position="736"/>
    </location>
</feature>
<dbReference type="InterPro" id="IPR036890">
    <property type="entry name" value="HATPase_C_sf"/>
</dbReference>
<dbReference type="SMART" id="SM00086">
    <property type="entry name" value="PAC"/>
    <property type="match status" value="3"/>
</dbReference>
<dbReference type="PANTHER" id="PTHR43304">
    <property type="entry name" value="PHYTOCHROME-LIKE PROTEIN CPH1"/>
    <property type="match status" value="1"/>
</dbReference>
<feature type="domain" description="PAC" evidence="9">
    <location>
        <begin position="319"/>
        <end position="375"/>
    </location>
</feature>
<evidence type="ECO:0000259" key="9">
    <source>
        <dbReference type="PROSITE" id="PS50113"/>
    </source>
</evidence>
<sequence length="1168" mass="131408">MVVRHIQNRISLKLAFASFVAIVLSFLIGLEIARRISEADLEKEDKLIAQLALHVVESPKRAMRMVALQESLSSWRGRPELLALSGSKPELVEGQGRLLPGGNWKDVSDLPSVDLSLAVEMAGGFHRVAEDAFTYQYFAIDSDVADNWILVVVRRQISRDWLYELERYRSFLLLGFGVFVAFVLYTYREHGRIVFRPLSRLAEEMESRINKVSGEGTDFKAEGDEIQLLTARYTELVSLVDAQRRELKKSSEELRNLLDTLPAYIWYKDDKNNILRVNKSGAESVGMSIEELEGKAVREVFPEDAEDYYKDDLEVIQSGQPKLGYIESYSPQNGPARTIRTDKIPYVNSNGKVTGVVALVTDITELVDLQEARQASERLMKRLLEIGNWEATDFEERILAALKDTCEVLGLRTGVLSRIEGTSYRIEQVFDTTGNFNAGESFPLEDVYCNIVVMTGRSIATTHMGGTSWRDLKCYANVQLESYIAAPIRLGGEIVGTINFSAPEARRKQFSQFEIDSVRMMARWVEGLMRRERMLNQLNRQTDELRLILDTTPAYIWFKNDQNVILRANRAAADSVNMSVDQIEGMEVKELFPEDADQFYEDDLAVMESGVPKLGYIQPFTSREGQQRWSSVDKLPYELSNRQRGVIAVVTDITELVEVQNALKKAEQEFRTAVEAAPIGMVIVGSDVCVQLMNTEAERIFGYGRSELIGASFERFLEDAQLSALREMFKNEMARGAELQFGSDGSLLAKRPDERVVPIEIVFKGLDLASGPCVMVSVADISSRLASQQALKDSQERFQLAAQGASVGIWDWYDIAGQKAWWSPKYFELLGYKPDEIESSLSTFEKLIHPDDKEATLDRAMASLHEGGIFSSDYRLRCKDGVYRWFSGSGMVLLDEEGNVRRMTGTIQDIDDRKRAEEELSDAVIELKSANEELSNFAYLSSHDLQEPLRTISSFISLLKEQYGPQLDEEANEYMDFTLVGVTRLQNMIRSLLRYSRLSSKLKSSAEVQLREAVEMALSDLKTRIEETGAVFKLDDAMPSVTGDLNQVSLVFQNLFSNAIKFNRTSTPEVSVSSSFMDSGALGVEEAKSGAYVVVEVGDNGIGIKEKYQRRIFSIFQKLHPSGEYEGSGIGLSMVQKIMQSHGGYVWLESEEGEGSRFFLAFPINGSN</sequence>
<dbReference type="InterPro" id="IPR013656">
    <property type="entry name" value="PAS_4"/>
</dbReference>
<dbReference type="InterPro" id="IPR003018">
    <property type="entry name" value="GAF"/>
</dbReference>
<dbReference type="CDD" id="cd00082">
    <property type="entry name" value="HisKA"/>
    <property type="match status" value="1"/>
</dbReference>
<gene>
    <name evidence="10" type="ORF">JIN87_05600</name>
</gene>
<dbReference type="SUPFAM" id="SSF55874">
    <property type="entry name" value="ATPase domain of HSP90 chaperone/DNA topoisomerase II/histidine kinase"/>
    <property type="match status" value="1"/>
</dbReference>
<dbReference type="InterPro" id="IPR003661">
    <property type="entry name" value="HisK_dim/P_dom"/>
</dbReference>
<keyword evidence="6" id="KW-0472">Membrane</keyword>
<keyword evidence="11" id="KW-1185">Reference proteome</keyword>
<evidence type="ECO:0000256" key="2">
    <source>
        <dbReference type="ARBA" id="ARBA00012438"/>
    </source>
</evidence>
<dbReference type="InterPro" id="IPR013767">
    <property type="entry name" value="PAS_fold"/>
</dbReference>
<dbReference type="InterPro" id="IPR003594">
    <property type="entry name" value="HATPase_dom"/>
</dbReference>
<dbReference type="PROSITE" id="PS50113">
    <property type="entry name" value="PAC"/>
    <property type="match status" value="2"/>
</dbReference>
<dbReference type="Gene3D" id="3.30.450.20">
    <property type="entry name" value="PAS domain"/>
    <property type="match status" value="4"/>
</dbReference>
<dbReference type="PROSITE" id="PS50112">
    <property type="entry name" value="PAS"/>
    <property type="match status" value="3"/>
</dbReference>
<comment type="caution">
    <text evidence="10">The sequence shown here is derived from an EMBL/GenBank/DDBJ whole genome shotgun (WGS) entry which is preliminary data.</text>
</comment>
<dbReference type="NCBIfam" id="TIGR00229">
    <property type="entry name" value="sensory_box"/>
    <property type="match status" value="4"/>
</dbReference>
<keyword evidence="3" id="KW-0597">Phosphoprotein</keyword>
<feature type="domain" description="PAC" evidence="9">
    <location>
        <begin position="870"/>
        <end position="922"/>
    </location>
</feature>
<feature type="transmembrane region" description="Helical" evidence="6">
    <location>
        <begin position="12"/>
        <end position="33"/>
    </location>
</feature>
<dbReference type="SUPFAM" id="SSF47384">
    <property type="entry name" value="Homodimeric domain of signal transducing histidine kinase"/>
    <property type="match status" value="1"/>
</dbReference>
<dbReference type="RefSeq" id="WP_200354548.1">
    <property type="nucleotide sequence ID" value="NZ_JAENIL010000008.1"/>
</dbReference>
<dbReference type="AlphaFoldDB" id="A0A934RZG9"/>
<dbReference type="Pfam" id="PF02518">
    <property type="entry name" value="HATPase_c"/>
    <property type="match status" value="1"/>
</dbReference>
<dbReference type="Proteomes" id="UP000617628">
    <property type="component" value="Unassembled WGS sequence"/>
</dbReference>
<dbReference type="PROSITE" id="PS50109">
    <property type="entry name" value="HIS_KIN"/>
    <property type="match status" value="1"/>
</dbReference>
<evidence type="ECO:0000256" key="3">
    <source>
        <dbReference type="ARBA" id="ARBA00022553"/>
    </source>
</evidence>
<evidence type="ECO:0000259" key="7">
    <source>
        <dbReference type="PROSITE" id="PS50109"/>
    </source>
</evidence>
<dbReference type="SMART" id="SM00065">
    <property type="entry name" value="GAF"/>
    <property type="match status" value="1"/>
</dbReference>
<evidence type="ECO:0000256" key="1">
    <source>
        <dbReference type="ARBA" id="ARBA00000085"/>
    </source>
</evidence>
<evidence type="ECO:0000259" key="8">
    <source>
        <dbReference type="PROSITE" id="PS50112"/>
    </source>
</evidence>
<evidence type="ECO:0000256" key="5">
    <source>
        <dbReference type="ARBA" id="ARBA00022777"/>
    </source>
</evidence>
<dbReference type="Pfam" id="PF01590">
    <property type="entry name" value="GAF"/>
    <property type="match status" value="1"/>
</dbReference>
<dbReference type="InterPro" id="IPR000700">
    <property type="entry name" value="PAS-assoc_C"/>
</dbReference>
<dbReference type="Pfam" id="PF00989">
    <property type="entry name" value="PAS"/>
    <property type="match status" value="1"/>
</dbReference>
<reference evidence="10" key="1">
    <citation type="submission" date="2021-01" db="EMBL/GenBank/DDBJ databases">
        <title>Modified the classification status of verrucomicrobia.</title>
        <authorList>
            <person name="Feng X."/>
        </authorList>
    </citation>
    <scope>NUCLEOTIDE SEQUENCE</scope>
    <source>
        <strain evidence="10">KCTC 13126</strain>
    </source>
</reference>
<dbReference type="InterPro" id="IPR001610">
    <property type="entry name" value="PAC"/>
</dbReference>
<dbReference type="InterPro" id="IPR052162">
    <property type="entry name" value="Sensor_kinase/Photoreceptor"/>
</dbReference>
<dbReference type="InterPro" id="IPR029016">
    <property type="entry name" value="GAF-like_dom_sf"/>
</dbReference>
<dbReference type="InterPro" id="IPR005467">
    <property type="entry name" value="His_kinase_dom"/>
</dbReference>
<keyword evidence="5" id="KW-0418">Kinase</keyword>
<keyword evidence="4" id="KW-0808">Transferase</keyword>
<organism evidence="10 11">
    <name type="scientific">Pelagicoccus mobilis</name>
    <dbReference type="NCBI Taxonomy" id="415221"/>
    <lineage>
        <taxon>Bacteria</taxon>
        <taxon>Pseudomonadati</taxon>
        <taxon>Verrucomicrobiota</taxon>
        <taxon>Opitutia</taxon>
        <taxon>Puniceicoccales</taxon>
        <taxon>Pelagicoccaceae</taxon>
        <taxon>Pelagicoccus</taxon>
    </lineage>
</organism>
<dbReference type="Gene3D" id="3.30.450.40">
    <property type="match status" value="1"/>
</dbReference>
<evidence type="ECO:0000256" key="4">
    <source>
        <dbReference type="ARBA" id="ARBA00022679"/>
    </source>
</evidence>
<feature type="domain" description="Histidine kinase" evidence="7">
    <location>
        <begin position="940"/>
        <end position="1166"/>
    </location>
</feature>
<feature type="domain" description="PAS" evidence="8">
    <location>
        <begin position="250"/>
        <end position="320"/>
    </location>
</feature>
<proteinExistence type="predicted"/>
<evidence type="ECO:0000313" key="10">
    <source>
        <dbReference type="EMBL" id="MBK1876333.1"/>
    </source>
</evidence>
<dbReference type="Gene3D" id="3.30.565.10">
    <property type="entry name" value="Histidine kinase-like ATPase, C-terminal domain"/>
    <property type="match status" value="1"/>
</dbReference>
<comment type="catalytic activity">
    <reaction evidence="1">
        <text>ATP + protein L-histidine = ADP + protein N-phospho-L-histidine.</text>
        <dbReference type="EC" id="2.7.13.3"/>
    </reaction>
</comment>
<protein>
    <recommendedName>
        <fullName evidence="2">histidine kinase</fullName>
        <ecNumber evidence="2">2.7.13.3</ecNumber>
    </recommendedName>
</protein>
<evidence type="ECO:0000256" key="6">
    <source>
        <dbReference type="SAM" id="Phobius"/>
    </source>
</evidence>
<dbReference type="InterPro" id="IPR000014">
    <property type="entry name" value="PAS"/>
</dbReference>
<dbReference type="Pfam" id="PF00512">
    <property type="entry name" value="HisKA"/>
    <property type="match status" value="1"/>
</dbReference>
<dbReference type="SUPFAM" id="SSF55781">
    <property type="entry name" value="GAF domain-like"/>
    <property type="match status" value="1"/>
</dbReference>
<dbReference type="EMBL" id="JAENIL010000008">
    <property type="protein sequence ID" value="MBK1876333.1"/>
    <property type="molecule type" value="Genomic_DNA"/>
</dbReference>
<dbReference type="GO" id="GO:0006355">
    <property type="term" value="P:regulation of DNA-templated transcription"/>
    <property type="evidence" value="ECO:0007669"/>
    <property type="project" value="InterPro"/>
</dbReference>
<dbReference type="GO" id="GO:0000155">
    <property type="term" value="F:phosphorelay sensor kinase activity"/>
    <property type="evidence" value="ECO:0007669"/>
    <property type="project" value="InterPro"/>
</dbReference>
<accession>A0A934RZG9</accession>
<dbReference type="SUPFAM" id="SSF55785">
    <property type="entry name" value="PYP-like sensor domain (PAS domain)"/>
    <property type="match status" value="4"/>
</dbReference>
<dbReference type="EC" id="2.7.13.3" evidence="2"/>